<keyword evidence="6" id="KW-1185">Reference proteome</keyword>
<dbReference type="EC" id="5.6.2.3" evidence="1"/>
<keyword evidence="1" id="KW-0234">DNA repair</keyword>
<reference evidence="5" key="1">
    <citation type="submission" date="2020-08" db="EMBL/GenBank/DDBJ databases">
        <title>Plant Genome Project.</title>
        <authorList>
            <person name="Zhang R.-G."/>
        </authorList>
    </citation>
    <scope>NUCLEOTIDE SEQUENCE</scope>
    <source>
        <strain evidence="5">WSP0</strain>
        <tissue evidence="5">Leaf</tissue>
    </source>
</reference>
<evidence type="ECO:0000259" key="4">
    <source>
        <dbReference type="Pfam" id="PF21530"/>
    </source>
</evidence>
<dbReference type="GO" id="GO:0006281">
    <property type="term" value="P:DNA repair"/>
    <property type="evidence" value="ECO:0007669"/>
    <property type="project" value="UniProtKB-KW"/>
</dbReference>
<keyword evidence="1" id="KW-0378">Hydrolase</keyword>
<dbReference type="InterPro" id="IPR049163">
    <property type="entry name" value="Pif1-like_2B_dom"/>
</dbReference>
<dbReference type="CDD" id="cd18809">
    <property type="entry name" value="SF1_C_RecD"/>
    <property type="match status" value="1"/>
</dbReference>
<dbReference type="GO" id="GO:0006310">
    <property type="term" value="P:DNA recombination"/>
    <property type="evidence" value="ECO:0007669"/>
    <property type="project" value="UniProtKB-KW"/>
</dbReference>
<comment type="cofactor">
    <cofactor evidence="1">
        <name>Mg(2+)</name>
        <dbReference type="ChEBI" id="CHEBI:18420"/>
    </cofactor>
</comment>
<dbReference type="Gene3D" id="3.40.50.300">
    <property type="entry name" value="P-loop containing nucleotide triphosphate hydrolases"/>
    <property type="match status" value="1"/>
</dbReference>
<dbReference type="PANTHER" id="PTHR10492:SF101">
    <property type="entry name" value="ATP-DEPENDENT DNA HELICASE"/>
    <property type="match status" value="1"/>
</dbReference>
<dbReference type="PANTHER" id="PTHR10492">
    <property type="match status" value="1"/>
</dbReference>
<dbReference type="Pfam" id="PF05970">
    <property type="entry name" value="PIF1"/>
    <property type="match status" value="1"/>
</dbReference>
<keyword evidence="1" id="KW-0227">DNA damage</keyword>
<dbReference type="GO" id="GO:0005524">
    <property type="term" value="F:ATP binding"/>
    <property type="evidence" value="ECO:0007669"/>
    <property type="project" value="UniProtKB-KW"/>
</dbReference>
<feature type="domain" description="DNA helicase Pif1-like 2B" evidence="4">
    <location>
        <begin position="1062"/>
        <end position="1104"/>
    </location>
</feature>
<proteinExistence type="inferred from homology"/>
<dbReference type="Proteomes" id="UP000823749">
    <property type="component" value="Chromosome 11"/>
</dbReference>
<dbReference type="AlphaFoldDB" id="A0AAV6IEE6"/>
<evidence type="ECO:0000259" key="3">
    <source>
        <dbReference type="Pfam" id="PF14214"/>
    </source>
</evidence>
<dbReference type="SUPFAM" id="SSF52540">
    <property type="entry name" value="P-loop containing nucleoside triphosphate hydrolases"/>
    <property type="match status" value="2"/>
</dbReference>
<feature type="domain" description="Helitron helicase-like" evidence="3">
    <location>
        <begin position="259"/>
        <end position="349"/>
    </location>
</feature>
<feature type="domain" description="DNA helicase Pif1-like DEAD-box helicase" evidence="2">
    <location>
        <begin position="790"/>
        <end position="996"/>
    </location>
</feature>
<dbReference type="FunFam" id="3.40.50.300:FF:002884">
    <property type="entry name" value="ATP-dependent DNA helicase"/>
    <property type="match status" value="1"/>
</dbReference>
<name>A0AAV6IEE6_9ERIC</name>
<dbReference type="InterPro" id="IPR027417">
    <property type="entry name" value="P-loop_NTPase"/>
</dbReference>
<sequence length="1229" mass="140195">MCQHCGARLFHRETTELCCKSGKTKLPSITAPVELIELFSEQTSDGRHFRKNIRAYNHVFSFTSMGVHVDEQLAGGSRGVYTFRAQGTIYHRIGRLLPYSDQRPRFLQLYIYDTDHEVENRMEESNGLRQHIIEKIKNILDAQNPFVHTFRQMAQRPDIQDCNLILREQPPDRRQYNLPTASQVAAIVVGGDEAGLISGRDIVVQCIGGRLLNIQDIVGFYDPLQYPLLLPYGTYGWDVNSHNEDGTNCTCRDFYAYILQDAMALVQKYGKPDLFLTMTCNGNWHEIRNELLPGQAPSDRSDLVARVFRSKFEEFKDDILNKHVLGKVTAYVYVIENQKRGLPHAHILLILDENDKLKTPDDYDSVVRAEIPDKETEPELYNAVVNHMIHGPCGSYNANCPCMKNGVCKKKFPRKFANATTMGDDSYPVYRRRPPRPSDNGERIAIDNSWVVPYNPWLILKYNCHINVEICSSIISVKYLYKYVYKGPDRVSLEVRPAPNYDEIQQFVDARWVCASEAAWKIFKFPMTRMYPSVERLQIHLPNKQQVTFYCYQSIPDVLSNKRCARTMLTEFFRTNAENNGENRYLYSEFPQHYRWNRGPKKWTKRVGYNKVIGRIYTVSPLQGDLFYLRILLNHVRAPESWEDILVVDGVECSTFQLAAEQRGLLECDNSIRQCLAEASSTHMPSALRRMFVSVLVYCEPTGVRSLWNDFHAFMTEDYPSSTSTNSSFLINRLLKELNDLLSQHNRTISDYDLPSFNPSYEDSSAVPKIIQDELSISVSQQDLNSISALNKDQAFAFHAIIGTVERKENATYFVDGPGGTGKTFLYRAILASLRSQGHIALATASSGIAATLMPGGRTAHSRFKIPLNPDRSSVCSISKQSHLAELIRRASVILWDEATMTNRLAIEALDRTLRDIMDVEMPFGGKVMVFGGDFRQVLPVVPKGTKAETINASIAKSPLWRNVQVVRLKQNMRSVNDREFSVFLLRVGDGNEPTIDDEMMKVPASMVIPWENDRSIDKLIEENEAAENLNKRVNQKFSGRERVYYSFDKVENDPRNLYQQEFLNSISPGGLPPHELRLKEGAPIMLLRNLDPRNGLCNGTRLLCRALKSNFIDAEILTGAFKGTRTFLHRIPLKTPENMKLPFEMTRRQFPIRLSFALTINKAQGQTIPHVGIYLPKDVFSHGQLYVALSRGTSQNTTKILVKNGNIRRHEGVYAKNVVYKDVLLPSD</sequence>
<dbReference type="GO" id="GO:0043139">
    <property type="term" value="F:5'-3' DNA helicase activity"/>
    <property type="evidence" value="ECO:0007669"/>
    <property type="project" value="UniProtKB-EC"/>
</dbReference>
<accession>A0AAV6IEE6</accession>
<dbReference type="InterPro" id="IPR010285">
    <property type="entry name" value="DNA_helicase_pif1-like_DEAD"/>
</dbReference>
<dbReference type="Pfam" id="PF21530">
    <property type="entry name" value="Pif1_2B_dom"/>
    <property type="match status" value="1"/>
</dbReference>
<organism evidence="5 6">
    <name type="scientific">Rhododendron griersonianum</name>
    <dbReference type="NCBI Taxonomy" id="479676"/>
    <lineage>
        <taxon>Eukaryota</taxon>
        <taxon>Viridiplantae</taxon>
        <taxon>Streptophyta</taxon>
        <taxon>Embryophyta</taxon>
        <taxon>Tracheophyta</taxon>
        <taxon>Spermatophyta</taxon>
        <taxon>Magnoliopsida</taxon>
        <taxon>eudicotyledons</taxon>
        <taxon>Gunneridae</taxon>
        <taxon>Pentapetalae</taxon>
        <taxon>asterids</taxon>
        <taxon>Ericales</taxon>
        <taxon>Ericaceae</taxon>
        <taxon>Ericoideae</taxon>
        <taxon>Rhodoreae</taxon>
        <taxon>Rhododendron</taxon>
    </lineage>
</organism>
<evidence type="ECO:0000313" key="5">
    <source>
        <dbReference type="EMBL" id="KAG5525404.1"/>
    </source>
</evidence>
<keyword evidence="1" id="KW-0347">Helicase</keyword>
<comment type="catalytic activity">
    <reaction evidence="1">
        <text>ATP + H2O = ADP + phosphate + H(+)</text>
        <dbReference type="Rhea" id="RHEA:13065"/>
        <dbReference type="ChEBI" id="CHEBI:15377"/>
        <dbReference type="ChEBI" id="CHEBI:15378"/>
        <dbReference type="ChEBI" id="CHEBI:30616"/>
        <dbReference type="ChEBI" id="CHEBI:43474"/>
        <dbReference type="ChEBI" id="CHEBI:456216"/>
        <dbReference type="EC" id="5.6.2.3"/>
    </reaction>
</comment>
<dbReference type="GO" id="GO:0016787">
    <property type="term" value="F:hydrolase activity"/>
    <property type="evidence" value="ECO:0007669"/>
    <property type="project" value="UniProtKB-KW"/>
</dbReference>
<keyword evidence="1" id="KW-0067">ATP-binding</keyword>
<gene>
    <name evidence="5" type="ORF">RHGRI_031907</name>
</gene>
<dbReference type="EMBL" id="JACTNZ010000011">
    <property type="protein sequence ID" value="KAG5525404.1"/>
    <property type="molecule type" value="Genomic_DNA"/>
</dbReference>
<dbReference type="GO" id="GO:0000723">
    <property type="term" value="P:telomere maintenance"/>
    <property type="evidence" value="ECO:0007669"/>
    <property type="project" value="InterPro"/>
</dbReference>
<dbReference type="InterPro" id="IPR025476">
    <property type="entry name" value="Helitron_helicase-like"/>
</dbReference>
<comment type="caution">
    <text evidence="5">The sequence shown here is derived from an EMBL/GenBank/DDBJ whole genome shotgun (WGS) entry which is preliminary data.</text>
</comment>
<comment type="similarity">
    <text evidence="1">Belongs to the helicase family.</text>
</comment>
<evidence type="ECO:0000313" key="6">
    <source>
        <dbReference type="Proteomes" id="UP000823749"/>
    </source>
</evidence>
<keyword evidence="1" id="KW-0547">Nucleotide-binding</keyword>
<evidence type="ECO:0000256" key="1">
    <source>
        <dbReference type="RuleBase" id="RU363044"/>
    </source>
</evidence>
<keyword evidence="1" id="KW-0233">DNA recombination</keyword>
<evidence type="ECO:0000259" key="2">
    <source>
        <dbReference type="Pfam" id="PF05970"/>
    </source>
</evidence>
<protein>
    <recommendedName>
        <fullName evidence="1">ATP-dependent DNA helicase</fullName>
        <ecNumber evidence="1">5.6.2.3</ecNumber>
    </recommendedName>
</protein>
<dbReference type="Pfam" id="PF14214">
    <property type="entry name" value="Helitron_like_N"/>
    <property type="match status" value="1"/>
</dbReference>